<evidence type="ECO:0000256" key="1">
    <source>
        <dbReference type="SAM" id="MobiDB-lite"/>
    </source>
</evidence>
<dbReference type="Proteomes" id="UP000324222">
    <property type="component" value="Unassembled WGS sequence"/>
</dbReference>
<dbReference type="EMBL" id="VSRR010003891">
    <property type="protein sequence ID" value="MPC37807.1"/>
    <property type="molecule type" value="Genomic_DNA"/>
</dbReference>
<comment type="caution">
    <text evidence="2">The sequence shown here is derived from an EMBL/GenBank/DDBJ whole genome shotgun (WGS) entry which is preliminary data.</text>
</comment>
<evidence type="ECO:0000313" key="3">
    <source>
        <dbReference type="Proteomes" id="UP000324222"/>
    </source>
</evidence>
<organism evidence="2 3">
    <name type="scientific">Portunus trituberculatus</name>
    <name type="common">Swimming crab</name>
    <name type="synonym">Neptunus trituberculatus</name>
    <dbReference type="NCBI Taxonomy" id="210409"/>
    <lineage>
        <taxon>Eukaryota</taxon>
        <taxon>Metazoa</taxon>
        <taxon>Ecdysozoa</taxon>
        <taxon>Arthropoda</taxon>
        <taxon>Crustacea</taxon>
        <taxon>Multicrustacea</taxon>
        <taxon>Malacostraca</taxon>
        <taxon>Eumalacostraca</taxon>
        <taxon>Eucarida</taxon>
        <taxon>Decapoda</taxon>
        <taxon>Pleocyemata</taxon>
        <taxon>Brachyura</taxon>
        <taxon>Eubrachyura</taxon>
        <taxon>Portunoidea</taxon>
        <taxon>Portunidae</taxon>
        <taxon>Portuninae</taxon>
        <taxon>Portunus</taxon>
    </lineage>
</organism>
<proteinExistence type="predicted"/>
<name>A0A5B7EXA7_PORTR</name>
<sequence>MSSEGPAQNTACPFSSAQAISLEKAERHRRISQPGILSGAGVAWLSVALLMTPLLEESAKPAGSTASGSSSVWGAARCPSQRTKQWEAVDVSQHVQ</sequence>
<feature type="region of interest" description="Disordered" evidence="1">
    <location>
        <begin position="58"/>
        <end position="96"/>
    </location>
</feature>
<evidence type="ECO:0000313" key="2">
    <source>
        <dbReference type="EMBL" id="MPC37807.1"/>
    </source>
</evidence>
<keyword evidence="3" id="KW-1185">Reference proteome</keyword>
<gene>
    <name evidence="2" type="ORF">E2C01_031299</name>
</gene>
<protein>
    <submittedName>
        <fullName evidence="2">Uncharacterized protein</fullName>
    </submittedName>
</protein>
<accession>A0A5B7EXA7</accession>
<reference evidence="2 3" key="1">
    <citation type="submission" date="2019-05" db="EMBL/GenBank/DDBJ databases">
        <title>Another draft genome of Portunus trituberculatus and its Hox gene families provides insights of decapod evolution.</title>
        <authorList>
            <person name="Jeong J.-H."/>
            <person name="Song I."/>
            <person name="Kim S."/>
            <person name="Choi T."/>
            <person name="Kim D."/>
            <person name="Ryu S."/>
            <person name="Kim W."/>
        </authorList>
    </citation>
    <scope>NUCLEOTIDE SEQUENCE [LARGE SCALE GENOMIC DNA]</scope>
    <source>
        <tissue evidence="2">Muscle</tissue>
    </source>
</reference>
<dbReference type="AlphaFoldDB" id="A0A5B7EXA7"/>